<evidence type="ECO:0000259" key="3">
    <source>
        <dbReference type="Pfam" id="PF00462"/>
    </source>
</evidence>
<dbReference type="InterPro" id="IPR014025">
    <property type="entry name" value="Glutaredoxin_subgr"/>
</dbReference>
<keyword evidence="5" id="KW-1185">Reference proteome</keyword>
<dbReference type="NCBIfam" id="NF008401">
    <property type="entry name" value="PRK11200.1"/>
    <property type="match status" value="1"/>
</dbReference>
<gene>
    <name evidence="4" type="ORF">D3_0007</name>
</gene>
<dbReference type="Proteomes" id="UP000319658">
    <property type="component" value="Segment"/>
</dbReference>
<evidence type="ECO:0000313" key="4">
    <source>
        <dbReference type="EMBL" id="QDJ97005.1"/>
    </source>
</evidence>
<keyword evidence="1" id="KW-1015">Disulfide bond</keyword>
<name>A0A514TVF4_9CAUD</name>
<dbReference type="InterPro" id="IPR011767">
    <property type="entry name" value="GLR_AS"/>
</dbReference>
<dbReference type="GO" id="GO:0009055">
    <property type="term" value="F:electron transfer activity"/>
    <property type="evidence" value="ECO:0007669"/>
    <property type="project" value="TreeGrafter"/>
</dbReference>
<dbReference type="InterPro" id="IPR036249">
    <property type="entry name" value="Thioredoxin-like_sf"/>
</dbReference>
<dbReference type="PROSITE" id="PS51353">
    <property type="entry name" value="ARSC"/>
    <property type="match status" value="1"/>
</dbReference>
<dbReference type="InterPro" id="IPR006660">
    <property type="entry name" value="Arsenate_reductase-like"/>
</dbReference>
<dbReference type="Pfam" id="PF00462">
    <property type="entry name" value="Glutaredoxin"/>
    <property type="match status" value="1"/>
</dbReference>
<reference evidence="4 5" key="1">
    <citation type="submission" date="2019-06" db="EMBL/GenBank/DDBJ databases">
        <title>Complete genome sequence of Aeromonas hydrophila bacteriophage D3.</title>
        <authorList>
            <person name="Rai S."/>
            <person name="Tyagi A."/>
            <person name="Kumar N."/>
            <person name="Singh N."/>
        </authorList>
    </citation>
    <scope>NUCLEOTIDE SEQUENCE [LARGE SCALE GENOMIC DNA]</scope>
</reference>
<evidence type="ECO:0000256" key="1">
    <source>
        <dbReference type="ARBA" id="ARBA00023157"/>
    </source>
</evidence>
<dbReference type="PANTHER" id="PTHR34386:SF1">
    <property type="entry name" value="GLUTAREDOXIN-LIKE PROTEIN NRDH"/>
    <property type="match status" value="1"/>
</dbReference>
<organism evidence="4 5">
    <name type="scientific">Aeromonas phage D3</name>
    <dbReference type="NCBI Taxonomy" id="2593327"/>
    <lineage>
        <taxon>Viruses</taxon>
        <taxon>Duplodnaviria</taxon>
        <taxon>Heunggongvirae</taxon>
        <taxon>Uroviricota</taxon>
        <taxon>Caudoviricetes</taxon>
        <taxon>Chimalliviridae</taxon>
        <taxon>Ludhianavirus</taxon>
        <taxon>Ludhianavirus D3</taxon>
    </lineage>
</organism>
<evidence type="ECO:0000313" key="5">
    <source>
        <dbReference type="Proteomes" id="UP000319658"/>
    </source>
</evidence>
<feature type="domain" description="Glutaredoxin" evidence="3">
    <location>
        <begin position="4"/>
        <end position="64"/>
    </location>
</feature>
<dbReference type="PANTHER" id="PTHR34386">
    <property type="entry name" value="GLUTAREDOXIN"/>
    <property type="match status" value="1"/>
</dbReference>
<dbReference type="EMBL" id="MN102098">
    <property type="protein sequence ID" value="QDJ97005.1"/>
    <property type="molecule type" value="Genomic_DNA"/>
</dbReference>
<dbReference type="PRINTS" id="PR00160">
    <property type="entry name" value="GLUTAREDOXIN"/>
</dbReference>
<dbReference type="Gene3D" id="3.40.30.10">
    <property type="entry name" value="Glutaredoxin"/>
    <property type="match status" value="1"/>
</dbReference>
<dbReference type="PROSITE" id="PS51354">
    <property type="entry name" value="GLUTAREDOXIN_2"/>
    <property type="match status" value="1"/>
</dbReference>
<evidence type="ECO:0000256" key="2">
    <source>
        <dbReference type="ARBA" id="ARBA00023284"/>
    </source>
</evidence>
<sequence length="87" mass="9808">MKAKVYGKDNCPYCVKAKELLEDKGIAFEYIDIKSSGIDTTQLSQLCGRQVTTVPQIFLDDEHVGGFDDLNTKLTEEQEVMSFDIEL</sequence>
<accession>A0A514TVF4</accession>
<dbReference type="PROSITE" id="PS00195">
    <property type="entry name" value="GLUTAREDOXIN_1"/>
    <property type="match status" value="1"/>
</dbReference>
<dbReference type="InterPro" id="IPR051548">
    <property type="entry name" value="Grx-like_ET"/>
</dbReference>
<keyword evidence="2" id="KW-0676">Redox-active center</keyword>
<protein>
    <submittedName>
        <fullName evidence="4">Putative thioredoxin</fullName>
    </submittedName>
</protein>
<dbReference type="InterPro" id="IPR002109">
    <property type="entry name" value="Glutaredoxin"/>
</dbReference>
<dbReference type="SUPFAM" id="SSF52833">
    <property type="entry name" value="Thioredoxin-like"/>
    <property type="match status" value="1"/>
</dbReference>
<proteinExistence type="predicted"/>